<organism evidence="14 15">
    <name type="scientific">Rhizoctonia solani</name>
    <dbReference type="NCBI Taxonomy" id="456999"/>
    <lineage>
        <taxon>Eukaryota</taxon>
        <taxon>Fungi</taxon>
        <taxon>Dikarya</taxon>
        <taxon>Basidiomycota</taxon>
        <taxon>Agaricomycotina</taxon>
        <taxon>Agaricomycetes</taxon>
        <taxon>Cantharellales</taxon>
        <taxon>Ceratobasidiaceae</taxon>
        <taxon>Rhizoctonia</taxon>
    </lineage>
</organism>
<dbReference type="PROSITE" id="PS00108">
    <property type="entry name" value="PROTEIN_KINASE_ST"/>
    <property type="match status" value="1"/>
</dbReference>
<dbReference type="GO" id="GO:0007165">
    <property type="term" value="P:signal transduction"/>
    <property type="evidence" value="ECO:0007669"/>
    <property type="project" value="TreeGrafter"/>
</dbReference>
<dbReference type="EC" id="2.7.11.22" evidence="2"/>
<dbReference type="GO" id="GO:0030332">
    <property type="term" value="F:cyclin binding"/>
    <property type="evidence" value="ECO:0007669"/>
    <property type="project" value="TreeGrafter"/>
</dbReference>
<evidence type="ECO:0000259" key="13">
    <source>
        <dbReference type="PROSITE" id="PS50011"/>
    </source>
</evidence>
<dbReference type="SUPFAM" id="SSF56112">
    <property type="entry name" value="Protein kinase-like (PK-like)"/>
    <property type="match status" value="1"/>
</dbReference>
<dbReference type="InterPro" id="IPR050108">
    <property type="entry name" value="CDK"/>
</dbReference>
<dbReference type="GO" id="GO:0005737">
    <property type="term" value="C:cytoplasm"/>
    <property type="evidence" value="ECO:0007669"/>
    <property type="project" value="TreeGrafter"/>
</dbReference>
<dbReference type="PROSITE" id="PS00107">
    <property type="entry name" value="PROTEIN_KINASE_ATP"/>
    <property type="match status" value="1"/>
</dbReference>
<keyword evidence="7 11" id="KW-0067">ATP-binding</keyword>
<dbReference type="GO" id="GO:0005634">
    <property type="term" value="C:nucleus"/>
    <property type="evidence" value="ECO:0007669"/>
    <property type="project" value="TreeGrafter"/>
</dbReference>
<evidence type="ECO:0000256" key="12">
    <source>
        <dbReference type="RuleBase" id="RU000304"/>
    </source>
</evidence>
<dbReference type="InterPro" id="IPR017441">
    <property type="entry name" value="Protein_kinase_ATP_BS"/>
</dbReference>
<evidence type="ECO:0000256" key="1">
    <source>
        <dbReference type="ARBA" id="ARBA00006485"/>
    </source>
</evidence>
<evidence type="ECO:0000256" key="8">
    <source>
        <dbReference type="ARBA" id="ARBA00039266"/>
    </source>
</evidence>
<keyword evidence="5 11" id="KW-0547">Nucleotide-binding</keyword>
<dbReference type="GO" id="GO:0010468">
    <property type="term" value="P:regulation of gene expression"/>
    <property type="evidence" value="ECO:0007669"/>
    <property type="project" value="TreeGrafter"/>
</dbReference>
<dbReference type="SMART" id="SM00220">
    <property type="entry name" value="S_TKc"/>
    <property type="match status" value="1"/>
</dbReference>
<dbReference type="InterPro" id="IPR008271">
    <property type="entry name" value="Ser/Thr_kinase_AS"/>
</dbReference>
<evidence type="ECO:0000313" key="14">
    <source>
        <dbReference type="EMBL" id="CAE7061368.1"/>
    </source>
</evidence>
<evidence type="ECO:0000256" key="4">
    <source>
        <dbReference type="ARBA" id="ARBA00022679"/>
    </source>
</evidence>
<reference evidence="14" key="1">
    <citation type="submission" date="2021-01" db="EMBL/GenBank/DDBJ databases">
        <authorList>
            <person name="Kaushik A."/>
        </authorList>
    </citation>
    <scope>NUCLEOTIDE SEQUENCE</scope>
    <source>
        <strain evidence="14">AG5</strain>
    </source>
</reference>
<evidence type="ECO:0000256" key="7">
    <source>
        <dbReference type="ARBA" id="ARBA00022840"/>
    </source>
</evidence>
<dbReference type="InterPro" id="IPR011009">
    <property type="entry name" value="Kinase-like_dom_sf"/>
</dbReference>
<protein>
    <recommendedName>
        <fullName evidence="8">Cyclin-dependent kinase 1</fullName>
        <ecNumber evidence="2">2.7.11.22</ecNumber>
    </recommendedName>
</protein>
<dbReference type="InterPro" id="IPR000719">
    <property type="entry name" value="Prot_kinase_dom"/>
</dbReference>
<dbReference type="GO" id="GO:0004693">
    <property type="term" value="F:cyclin-dependent protein serine/threonine kinase activity"/>
    <property type="evidence" value="ECO:0007669"/>
    <property type="project" value="UniProtKB-EC"/>
</dbReference>
<evidence type="ECO:0000256" key="2">
    <source>
        <dbReference type="ARBA" id="ARBA00012425"/>
    </source>
</evidence>
<dbReference type="GO" id="GO:0005524">
    <property type="term" value="F:ATP binding"/>
    <property type="evidence" value="ECO:0007669"/>
    <property type="project" value="UniProtKB-UniRule"/>
</dbReference>
<evidence type="ECO:0000256" key="5">
    <source>
        <dbReference type="ARBA" id="ARBA00022741"/>
    </source>
</evidence>
<accession>A0A8H3DX89</accession>
<dbReference type="PANTHER" id="PTHR24056:SF254">
    <property type="entry name" value="CYCLIN-DEPENDENT KINASE 2"/>
    <property type="match status" value="1"/>
</dbReference>
<dbReference type="GO" id="GO:0000307">
    <property type="term" value="C:cyclin-dependent protein kinase holoenzyme complex"/>
    <property type="evidence" value="ECO:0007669"/>
    <property type="project" value="TreeGrafter"/>
</dbReference>
<evidence type="ECO:0000256" key="10">
    <source>
        <dbReference type="ARBA" id="ARBA00048367"/>
    </source>
</evidence>
<sequence length="286" mass="31611">MKGYIIDTTRPLGQGSFGQVFRAKEQKTNHVVAIKQIRFNPATEGVPGLGLREISNLRAVTHKRVARLIGAEFSNKGIIYIAMEYAEMNLHRYIGLVRKNHDGAAMPEPMIQRLTRHLLKGLEHLHGNRIIHRDLKPGNLLVDGNQCLKIADFGLSRIHALPCAPMSPEKSTLPYCPPEILLGESVYTGSYDMWSAGCVIADMVRAGRILFPSSHPPRAEPQLESIFRTLGTPDEEIWPGISKLPKWEEFTQHEPKTAAGLFPGLSGNGMDLILAISQEGSPPPMA</sequence>
<dbReference type="AlphaFoldDB" id="A0A8H3DX89"/>
<dbReference type="Pfam" id="PF00069">
    <property type="entry name" value="Pkinase"/>
    <property type="match status" value="1"/>
</dbReference>
<name>A0A8H3DX89_9AGAM</name>
<dbReference type="Gene3D" id="1.10.510.10">
    <property type="entry name" value="Transferase(Phosphotransferase) domain 1"/>
    <property type="match status" value="1"/>
</dbReference>
<comment type="caution">
    <text evidence="14">The sequence shown here is derived from an EMBL/GenBank/DDBJ whole genome shotgun (WGS) entry which is preliminary data.</text>
</comment>
<comment type="catalytic activity">
    <reaction evidence="9">
        <text>L-threonyl-[protein] + ATP = O-phospho-L-threonyl-[protein] + ADP + H(+)</text>
        <dbReference type="Rhea" id="RHEA:46608"/>
        <dbReference type="Rhea" id="RHEA-COMP:11060"/>
        <dbReference type="Rhea" id="RHEA-COMP:11605"/>
        <dbReference type="ChEBI" id="CHEBI:15378"/>
        <dbReference type="ChEBI" id="CHEBI:30013"/>
        <dbReference type="ChEBI" id="CHEBI:30616"/>
        <dbReference type="ChEBI" id="CHEBI:61977"/>
        <dbReference type="ChEBI" id="CHEBI:456216"/>
        <dbReference type="EC" id="2.7.11.22"/>
    </reaction>
</comment>
<keyword evidence="6" id="KW-0418">Kinase</keyword>
<evidence type="ECO:0000256" key="6">
    <source>
        <dbReference type="ARBA" id="ARBA00022777"/>
    </source>
</evidence>
<keyword evidence="4" id="KW-0808">Transferase</keyword>
<dbReference type="GO" id="GO:0000082">
    <property type="term" value="P:G1/S transition of mitotic cell cycle"/>
    <property type="evidence" value="ECO:0007669"/>
    <property type="project" value="TreeGrafter"/>
</dbReference>
<evidence type="ECO:0000256" key="11">
    <source>
        <dbReference type="PROSITE-ProRule" id="PRU10141"/>
    </source>
</evidence>
<dbReference type="Proteomes" id="UP000663827">
    <property type="component" value="Unassembled WGS sequence"/>
</dbReference>
<evidence type="ECO:0000256" key="3">
    <source>
        <dbReference type="ARBA" id="ARBA00022527"/>
    </source>
</evidence>
<dbReference type="PROSITE" id="PS50011">
    <property type="entry name" value="PROTEIN_KINASE_DOM"/>
    <property type="match status" value="1"/>
</dbReference>
<gene>
    <name evidence="14" type="ORF">RDB_LOCUS8171</name>
</gene>
<evidence type="ECO:0000256" key="9">
    <source>
        <dbReference type="ARBA" id="ARBA00047811"/>
    </source>
</evidence>
<keyword evidence="3 12" id="KW-0723">Serine/threonine-protein kinase</keyword>
<comment type="catalytic activity">
    <reaction evidence="10">
        <text>L-seryl-[protein] + ATP = O-phospho-L-seryl-[protein] + ADP + H(+)</text>
        <dbReference type="Rhea" id="RHEA:17989"/>
        <dbReference type="Rhea" id="RHEA-COMP:9863"/>
        <dbReference type="Rhea" id="RHEA-COMP:11604"/>
        <dbReference type="ChEBI" id="CHEBI:15378"/>
        <dbReference type="ChEBI" id="CHEBI:29999"/>
        <dbReference type="ChEBI" id="CHEBI:30616"/>
        <dbReference type="ChEBI" id="CHEBI:83421"/>
        <dbReference type="ChEBI" id="CHEBI:456216"/>
        <dbReference type="EC" id="2.7.11.22"/>
    </reaction>
</comment>
<dbReference type="PANTHER" id="PTHR24056">
    <property type="entry name" value="CELL DIVISION PROTEIN KINASE"/>
    <property type="match status" value="1"/>
</dbReference>
<proteinExistence type="inferred from homology"/>
<dbReference type="Gene3D" id="3.30.200.20">
    <property type="entry name" value="Phosphorylase Kinase, domain 1"/>
    <property type="match status" value="1"/>
</dbReference>
<feature type="domain" description="Protein kinase" evidence="13">
    <location>
        <begin position="6"/>
        <end position="286"/>
    </location>
</feature>
<evidence type="ECO:0000313" key="15">
    <source>
        <dbReference type="Proteomes" id="UP000663827"/>
    </source>
</evidence>
<feature type="binding site" evidence="11">
    <location>
        <position position="35"/>
    </location>
    <ligand>
        <name>ATP</name>
        <dbReference type="ChEBI" id="CHEBI:30616"/>
    </ligand>
</feature>
<dbReference type="GO" id="GO:0010389">
    <property type="term" value="P:regulation of G2/M transition of mitotic cell cycle"/>
    <property type="evidence" value="ECO:0007669"/>
    <property type="project" value="TreeGrafter"/>
</dbReference>
<comment type="similarity">
    <text evidence="1">Belongs to the protein kinase superfamily. CMGC Ser/Thr protein kinase family. CDC2/CDKX subfamily.</text>
</comment>
<dbReference type="EMBL" id="CAJNJQ010000177">
    <property type="protein sequence ID" value="CAE7061368.1"/>
    <property type="molecule type" value="Genomic_DNA"/>
</dbReference>